<evidence type="ECO:0000313" key="1">
    <source>
        <dbReference type="EMBL" id="MXQ52755.1"/>
    </source>
</evidence>
<gene>
    <name evidence="1" type="ORF">GSM42_03215</name>
</gene>
<sequence>MERSQPRRVEGSADLTAETVGWKLHRPSSIMSLATAHDTPFDHLNQVTKGNITREVLSHVLPKSVVTN</sequence>
<proteinExistence type="predicted"/>
<dbReference type="AlphaFoldDB" id="A0A6I4VR60"/>
<keyword evidence="2" id="KW-1185">Reference proteome</keyword>
<dbReference type="RefSeq" id="WP_160799962.1">
    <property type="nucleotide sequence ID" value="NZ_WUUL01000002.1"/>
</dbReference>
<dbReference type="EMBL" id="WUUL01000002">
    <property type="protein sequence ID" value="MXQ52755.1"/>
    <property type="molecule type" value="Genomic_DNA"/>
</dbReference>
<evidence type="ECO:0000313" key="2">
    <source>
        <dbReference type="Proteomes" id="UP000430692"/>
    </source>
</evidence>
<organism evidence="1 2">
    <name type="scientific">Shimazuella alba</name>
    <dbReference type="NCBI Taxonomy" id="2690964"/>
    <lineage>
        <taxon>Bacteria</taxon>
        <taxon>Bacillati</taxon>
        <taxon>Bacillota</taxon>
        <taxon>Bacilli</taxon>
        <taxon>Bacillales</taxon>
        <taxon>Thermoactinomycetaceae</taxon>
        <taxon>Shimazuella</taxon>
    </lineage>
</organism>
<name>A0A6I4VR60_9BACL</name>
<accession>A0A6I4VR60</accession>
<reference evidence="1 2" key="1">
    <citation type="submission" date="2019-12" db="EMBL/GenBank/DDBJ databases">
        <title>Whole-genome analyses of novel actinobacteria.</title>
        <authorList>
            <person name="Sahin N."/>
            <person name="Saygin H."/>
        </authorList>
    </citation>
    <scope>NUCLEOTIDE SEQUENCE [LARGE SCALE GENOMIC DNA]</scope>
    <source>
        <strain evidence="1 2">KC615</strain>
    </source>
</reference>
<dbReference type="Proteomes" id="UP000430692">
    <property type="component" value="Unassembled WGS sequence"/>
</dbReference>
<comment type="caution">
    <text evidence="1">The sequence shown here is derived from an EMBL/GenBank/DDBJ whole genome shotgun (WGS) entry which is preliminary data.</text>
</comment>
<protein>
    <submittedName>
        <fullName evidence="1">Uncharacterized protein</fullName>
    </submittedName>
</protein>